<dbReference type="Proteomes" id="UP000037904">
    <property type="component" value="Unassembled WGS sequence"/>
</dbReference>
<dbReference type="OrthoDB" id="2126185at2759"/>
<keyword evidence="3" id="KW-1185">Reference proteome</keyword>
<keyword evidence="2" id="KW-0328">Glycosyltransferase</keyword>
<gene>
    <name evidence="2" type="ORF">FLAG1_10869</name>
</gene>
<keyword evidence="1" id="KW-1133">Transmembrane helix</keyword>
<feature type="transmembrane region" description="Helical" evidence="1">
    <location>
        <begin position="297"/>
        <end position="318"/>
    </location>
</feature>
<organism evidence="2 3">
    <name type="scientific">Fusarium langsethiae</name>
    <dbReference type="NCBI Taxonomy" id="179993"/>
    <lineage>
        <taxon>Eukaryota</taxon>
        <taxon>Fungi</taxon>
        <taxon>Dikarya</taxon>
        <taxon>Ascomycota</taxon>
        <taxon>Pezizomycotina</taxon>
        <taxon>Sordariomycetes</taxon>
        <taxon>Hypocreomycetidae</taxon>
        <taxon>Hypocreales</taxon>
        <taxon>Nectriaceae</taxon>
        <taxon>Fusarium</taxon>
    </lineage>
</organism>
<keyword evidence="1" id="KW-0812">Transmembrane</keyword>
<dbReference type="GO" id="GO:0016757">
    <property type="term" value="F:glycosyltransferase activity"/>
    <property type="evidence" value="ECO:0007669"/>
    <property type="project" value="UniProtKB-KW"/>
</dbReference>
<evidence type="ECO:0000313" key="2">
    <source>
        <dbReference type="EMBL" id="KPA36373.1"/>
    </source>
</evidence>
<reference evidence="2 3" key="1">
    <citation type="submission" date="2015-04" db="EMBL/GenBank/DDBJ databases">
        <title>The draft genome sequence of Fusarium langsethiae, a T-2/HT-2 mycotoxin producer.</title>
        <authorList>
            <person name="Lysoe E."/>
            <person name="Divon H.H."/>
            <person name="Terzi V."/>
            <person name="Orru L."/>
            <person name="Lamontanara A."/>
            <person name="Kolseth A.-K."/>
            <person name="Frandsen R.J."/>
            <person name="Nielsen K."/>
            <person name="Thrane U."/>
        </authorList>
    </citation>
    <scope>NUCLEOTIDE SEQUENCE [LARGE SCALE GENOMIC DNA]</scope>
    <source>
        <strain evidence="2 3">Fl201059</strain>
    </source>
</reference>
<feature type="transmembrane region" description="Helical" evidence="1">
    <location>
        <begin position="116"/>
        <end position="135"/>
    </location>
</feature>
<comment type="caution">
    <text evidence="2">The sequence shown here is derived from an EMBL/GenBank/DDBJ whole genome shotgun (WGS) entry which is preliminary data.</text>
</comment>
<feature type="transmembrane region" description="Helical" evidence="1">
    <location>
        <begin position="45"/>
        <end position="65"/>
    </location>
</feature>
<dbReference type="EMBL" id="JXCE01000660">
    <property type="protein sequence ID" value="KPA36373.1"/>
    <property type="molecule type" value="Genomic_DNA"/>
</dbReference>
<keyword evidence="1" id="KW-0472">Membrane</keyword>
<feature type="transmembrane region" description="Helical" evidence="1">
    <location>
        <begin position="225"/>
        <end position="246"/>
    </location>
</feature>
<keyword evidence="2" id="KW-0808">Transferase</keyword>
<proteinExistence type="predicted"/>
<feature type="transmembrane region" description="Helical" evidence="1">
    <location>
        <begin position="266"/>
        <end position="285"/>
    </location>
</feature>
<dbReference type="AlphaFoldDB" id="A0A0M9EN01"/>
<accession>A0A0M9EN01</accession>
<sequence>MMFDVSNARPIAILAGYLTSCAILATLSISTIYRQAVSSKSASRWRYAIIVFSALAALSLATTWYHMFCFFKWSYQQWESTRLEKLDDELHLGEWLRDTKLFKQAWVSTLEQPARAWWSLQIFAFCANWSVMLAWQDTKRRIPHLWIFMLLGQIVAISFAANLSFLAFLVFNNDADTSSKPNIEEKTLSSSTKSHSLLSKSWLAVLAVTVGCAIAIPSNLDHPKFMYLLLAPHVLAFVPLLLNNLIGSRERVVMDEQPSPTIRSSVRALIVAAAIYHLFVSGGDWGDAMSALYEHPAVSSVGWDVICCWISFSAWFFVRFADNYEKKHGEPPFFPRPVEE</sequence>
<protein>
    <submittedName>
        <fullName evidence="2">Alpha-mannosyltransferase alg11p</fullName>
    </submittedName>
</protein>
<evidence type="ECO:0000256" key="1">
    <source>
        <dbReference type="SAM" id="Phobius"/>
    </source>
</evidence>
<evidence type="ECO:0000313" key="3">
    <source>
        <dbReference type="Proteomes" id="UP000037904"/>
    </source>
</evidence>
<feature type="transmembrane region" description="Helical" evidence="1">
    <location>
        <begin position="12"/>
        <end position="33"/>
    </location>
</feature>
<feature type="transmembrane region" description="Helical" evidence="1">
    <location>
        <begin position="147"/>
        <end position="171"/>
    </location>
</feature>
<name>A0A0M9EN01_FUSLA</name>